<dbReference type="PANTHER" id="PTHR24322">
    <property type="entry name" value="PKSB"/>
    <property type="match status" value="1"/>
</dbReference>
<organism evidence="5 6">
    <name type="scientific">Nocardia arthritidis</name>
    <dbReference type="NCBI Taxonomy" id="228602"/>
    <lineage>
        <taxon>Bacteria</taxon>
        <taxon>Bacillati</taxon>
        <taxon>Actinomycetota</taxon>
        <taxon>Actinomycetes</taxon>
        <taxon>Mycobacteriales</taxon>
        <taxon>Nocardiaceae</taxon>
        <taxon>Nocardia</taxon>
    </lineage>
</organism>
<keyword evidence="6" id="KW-1185">Reference proteome</keyword>
<dbReference type="PRINTS" id="PR00080">
    <property type="entry name" value="SDRFAMILY"/>
</dbReference>
<sequence>MGPVRCRHALGRSGRNSQILQAAGDYDADIADPAEGTFLVPVLDAQAAVRRRRDARGRCARTAPHRPARRSETQGRQQVTQEIRGKVVAITGGARGIGLATATTLRALGAKIAIGDIDEAAVKESGAARDFEYYARLDVTEQNSFESFLDEVERALGPIDVLINNAGIMPTGRLVDEPDQLTRRILDINVYGVILGSKLGLARMLPRKRGHIINIASLAGETHIPGLATYNASKHAVLGFTDTLREEYRDSGVRFSSVLPTLTKTELGSGVTAPRLLRPAEPEEIAAAIAGLIATPKSKVRVTAMAGFISQVVGLLPEALGDGLARALGSGRAFLDDVNTEQRRAYEERARGV</sequence>
<keyword evidence="2" id="KW-0560">Oxidoreductase</keyword>
<evidence type="ECO:0000313" key="6">
    <source>
        <dbReference type="Proteomes" id="UP000503540"/>
    </source>
</evidence>
<dbReference type="NCBIfam" id="NF005878">
    <property type="entry name" value="PRK07825.1"/>
    <property type="match status" value="1"/>
</dbReference>
<name>A0A6G9Y5L1_9NOCA</name>
<evidence type="ECO:0000313" key="5">
    <source>
        <dbReference type="EMBL" id="QIS08363.1"/>
    </source>
</evidence>
<proteinExistence type="inferred from homology"/>
<accession>A0A6G9Y5L1</accession>
<dbReference type="InterPro" id="IPR002347">
    <property type="entry name" value="SDR_fam"/>
</dbReference>
<dbReference type="InterPro" id="IPR020904">
    <property type="entry name" value="Sc_DH/Rdtase_CS"/>
</dbReference>
<comment type="similarity">
    <text evidence="1 3">Belongs to the short-chain dehydrogenases/reductases (SDR) family.</text>
</comment>
<dbReference type="Pfam" id="PF00106">
    <property type="entry name" value="adh_short"/>
    <property type="match status" value="1"/>
</dbReference>
<evidence type="ECO:0000256" key="1">
    <source>
        <dbReference type="ARBA" id="ARBA00006484"/>
    </source>
</evidence>
<feature type="region of interest" description="Disordered" evidence="4">
    <location>
        <begin position="54"/>
        <end position="80"/>
    </location>
</feature>
<dbReference type="CDD" id="cd05233">
    <property type="entry name" value="SDR_c"/>
    <property type="match status" value="1"/>
</dbReference>
<dbReference type="PANTHER" id="PTHR24322:SF736">
    <property type="entry name" value="RETINOL DEHYDROGENASE 10"/>
    <property type="match status" value="1"/>
</dbReference>
<dbReference type="KEGG" id="nah:F5544_02215"/>
<dbReference type="GO" id="GO:0016616">
    <property type="term" value="F:oxidoreductase activity, acting on the CH-OH group of donors, NAD or NADP as acceptor"/>
    <property type="evidence" value="ECO:0007669"/>
    <property type="project" value="TreeGrafter"/>
</dbReference>
<dbReference type="PROSITE" id="PS00061">
    <property type="entry name" value="ADH_SHORT"/>
    <property type="match status" value="1"/>
</dbReference>
<dbReference type="InterPro" id="IPR036291">
    <property type="entry name" value="NAD(P)-bd_dom_sf"/>
</dbReference>
<dbReference type="Gene3D" id="3.40.50.720">
    <property type="entry name" value="NAD(P)-binding Rossmann-like Domain"/>
    <property type="match status" value="1"/>
</dbReference>
<reference evidence="5 6" key="1">
    <citation type="journal article" date="2019" name="ACS Chem. Biol.">
        <title>Identification and Mobilization of a Cryptic Antibiotic Biosynthesis Gene Locus from a Human-Pathogenic Nocardia Isolate.</title>
        <authorList>
            <person name="Herisse M."/>
            <person name="Ishida K."/>
            <person name="Porter J.L."/>
            <person name="Howden B."/>
            <person name="Hertweck C."/>
            <person name="Stinear T.P."/>
            <person name="Pidot S.J."/>
        </authorList>
    </citation>
    <scope>NUCLEOTIDE SEQUENCE [LARGE SCALE GENOMIC DNA]</scope>
    <source>
        <strain evidence="5 6">AUSMDU00012717</strain>
    </source>
</reference>
<evidence type="ECO:0000256" key="3">
    <source>
        <dbReference type="RuleBase" id="RU000363"/>
    </source>
</evidence>
<dbReference type="EMBL" id="CP046172">
    <property type="protein sequence ID" value="QIS08363.1"/>
    <property type="molecule type" value="Genomic_DNA"/>
</dbReference>
<feature type="compositionally biased region" description="Basic residues" evidence="4">
    <location>
        <begin position="54"/>
        <end position="68"/>
    </location>
</feature>
<dbReference type="Proteomes" id="UP000503540">
    <property type="component" value="Chromosome"/>
</dbReference>
<dbReference type="AlphaFoldDB" id="A0A6G9Y5L1"/>
<dbReference type="SUPFAM" id="SSF51735">
    <property type="entry name" value="NAD(P)-binding Rossmann-fold domains"/>
    <property type="match status" value="1"/>
</dbReference>
<gene>
    <name evidence="5" type="ORF">F5544_02215</name>
</gene>
<dbReference type="PRINTS" id="PR00081">
    <property type="entry name" value="GDHRDH"/>
</dbReference>
<evidence type="ECO:0000256" key="2">
    <source>
        <dbReference type="ARBA" id="ARBA00023002"/>
    </source>
</evidence>
<evidence type="ECO:0000256" key="4">
    <source>
        <dbReference type="SAM" id="MobiDB-lite"/>
    </source>
</evidence>
<protein>
    <submittedName>
        <fullName evidence="5">SDR family NAD(P)-dependent oxidoreductase</fullName>
    </submittedName>
</protein>